<dbReference type="Pfam" id="PF07919">
    <property type="entry name" value="Gryzun"/>
    <property type="match status" value="1"/>
</dbReference>
<keyword evidence="5" id="KW-1185">Reference proteome</keyword>
<evidence type="ECO:0000256" key="1">
    <source>
        <dbReference type="SAM" id="MobiDB-lite"/>
    </source>
</evidence>
<accession>A0A2C5X554</accession>
<name>A0A2C5X554_9PEZI</name>
<feature type="compositionally biased region" description="Basic and acidic residues" evidence="1">
    <location>
        <begin position="471"/>
        <end position="489"/>
    </location>
</feature>
<proteinExistence type="predicted"/>
<dbReference type="Proteomes" id="UP000222788">
    <property type="component" value="Unassembled WGS sequence"/>
</dbReference>
<gene>
    <name evidence="4" type="ORF">CFIMG_005063RAa</name>
</gene>
<organism evidence="4 5">
    <name type="scientific">Ceratocystis fimbriata CBS 114723</name>
    <dbReference type="NCBI Taxonomy" id="1035309"/>
    <lineage>
        <taxon>Eukaryota</taxon>
        <taxon>Fungi</taxon>
        <taxon>Dikarya</taxon>
        <taxon>Ascomycota</taxon>
        <taxon>Pezizomycotina</taxon>
        <taxon>Sordariomycetes</taxon>
        <taxon>Hypocreomycetidae</taxon>
        <taxon>Microascales</taxon>
        <taxon>Ceratocystidaceae</taxon>
        <taxon>Ceratocystis</taxon>
    </lineage>
</organism>
<evidence type="ECO:0000259" key="3">
    <source>
        <dbReference type="Pfam" id="PF11817"/>
    </source>
</evidence>
<dbReference type="InterPro" id="IPR012880">
    <property type="entry name" value="Gryzun"/>
</dbReference>
<evidence type="ECO:0008006" key="6">
    <source>
        <dbReference type="Google" id="ProtNLM"/>
    </source>
</evidence>
<feature type="region of interest" description="Disordered" evidence="1">
    <location>
        <begin position="469"/>
        <end position="489"/>
    </location>
</feature>
<dbReference type="PANTHER" id="PTHR14374:SF0">
    <property type="entry name" value="TRAFFICKING PROTEIN PARTICLE COMPLEX SUBUNIT 11"/>
    <property type="match status" value="1"/>
</dbReference>
<reference evidence="4 5" key="1">
    <citation type="journal article" date="2013" name="Fungal Biol.">
        <title>Analysis of microsatellite markers in the genome of the plant pathogen Ceratocystis fimbriata.</title>
        <authorList>
            <person name="Simpson M.C."/>
            <person name="Wilken P.M."/>
            <person name="Coetzee M.P."/>
            <person name="Wingfield M.J."/>
            <person name="Wingfield B.D."/>
        </authorList>
    </citation>
    <scope>NUCLEOTIDE SEQUENCE [LARGE SCALE GENOMIC DNA]</scope>
    <source>
        <strain evidence="4 5">CBS 114723</strain>
    </source>
</reference>
<protein>
    <recommendedName>
        <fullName evidence="6">Trafficking protein particle complex subunit 11</fullName>
    </recommendedName>
</protein>
<evidence type="ECO:0000313" key="4">
    <source>
        <dbReference type="EMBL" id="PHH53585.1"/>
    </source>
</evidence>
<dbReference type="InterPro" id="IPR021773">
    <property type="entry name" value="TPC11"/>
</dbReference>
<feature type="domain" description="Trafficking protein particle complex subunit 11" evidence="3">
    <location>
        <begin position="341"/>
        <end position="611"/>
    </location>
</feature>
<dbReference type="AlphaFoldDB" id="A0A2C5X554"/>
<evidence type="ECO:0000313" key="5">
    <source>
        <dbReference type="Proteomes" id="UP000222788"/>
    </source>
</evidence>
<comment type="caution">
    <text evidence="4">The sequence shown here is derived from an EMBL/GenBank/DDBJ whole genome shotgun (WGS) entry which is preliminary data.</text>
</comment>
<sequence>MDAFPEASLMHNAPLLLVTGLSPTASTVKLKLGDSIDGAAISIRSDMPPVSSPVAAHLEHYLGEIDATLPPWDNDFKDAPYRFRTIITSRTLCLPPRKAPVPIDGESSQQTPLVLHSPFSPLSTTSRLYPDGILDNNWLRKHQDLIPSVILFFYSLVSDPNQAQAEDNKLKTDMANIRAALSKSGHKSRLVAVLLSDAEASPLAPTDGITERLENIRKGAGLDHKAIFYVSPKNTPKEVEVAADKILTALYPTAVEYYRDLSRRSKKKRSRGLTPVPTVPPTSGTSQTLSLAHWHVRYDLKIGIFAEFRHDMEAACKAYEQAYESLTSQDVWEMIPGWEPRWNEARFLADITAIRWIRCLLWNGQPSAAVQRWQMHRDLVASMVDRHGRGTNNYGWEAWQARWYLIMAELMEKMSMPDMPPFAQAVYLPPEKTVPSEKLRPWHSLHHTGYWYRAASRHQAARRKLALLIPEDDRKKPEDDPLQAESRKSSKDYSYDTYLCPEPFEELPLDWPGSNHGQLIVDSLVAAHKAFEQRGQRRAVAEVAIECAKELTAMGSASKAVDLLLPLWQDSMFRAHDWLEITEDICWSLRKAAVKTNRGDVVLSVDWEMMSNRFSRLPQWPYDISKSLEGLTLVERPVVELSDESVTPFISAVLLFRHKEARAGETCLAQLQITTETFIDVAALELTELQIKFEGGIGPIKITNNKESAEKVRTDKNVSIIAVKLEEEAATGEDNGIDKDEIAPALHGTSSLIFKPRQTVVFHLSIPLREPGETQAIGLSLIMDTEQYSLTYKTSFKSSRALNAWYDPVSLRHTTIAREAPHTLDIQPRPPKMELSLITALQQHYTNEPLELELDVYNAEDEDITAKVDVLAAGQGVPSIFLIHGETTVSSVSRSEGQTVSSTHIGSILKSERCKLVLRFDPFMVPTECQVSVKVLYHLHSDPATPILQSMSFKFSPKAPFEAGYELSPRLHPDPWPSMFGIDGLIQTSDTNNEPNPVALAPRGLSQRWSLTCNYRSLAADELVIRDVGIQVLSPEDKVQCIATLETPLPTEGITVATVEKPRSVAFNIDVQKRNLDDRAPALMELAFDIHWTRKMATADSNTAPPFNITSIVVPPHMVLGTEPRVLASLSRPAGAPRGLMCMDVVIENASGHFLTFSLTMDPSDQFAFSGPKMTTLNVLPASRRTVNFRLFPMVSGTYIRPALVVKDKYYQKILRVIPTQGMSSDKDGLLIWVPQEAGEERK</sequence>
<dbReference type="EMBL" id="APWK03000041">
    <property type="protein sequence ID" value="PHH53585.1"/>
    <property type="molecule type" value="Genomic_DNA"/>
</dbReference>
<reference evidence="4 5" key="2">
    <citation type="journal article" date="2013" name="IMA Fungus">
        <title>IMA Genome-F 1: Ceratocystis fimbriata: Draft nuclear genome sequence for the plant pathogen, Ceratocystis fimbriata.</title>
        <authorList>
            <person name="Wilken P.M."/>
            <person name="Steenkamp E.T."/>
            <person name="Wingfield M.J."/>
            <person name="de Beer Z.W."/>
            <person name="Wingfield B.D."/>
        </authorList>
    </citation>
    <scope>NUCLEOTIDE SEQUENCE [LARGE SCALE GENOMIC DNA]</scope>
    <source>
        <strain evidence="4 5">CBS 114723</strain>
    </source>
</reference>
<dbReference type="Pfam" id="PF11817">
    <property type="entry name" value="Foie-gras_1"/>
    <property type="match status" value="1"/>
</dbReference>
<dbReference type="OrthoDB" id="6278596at2759"/>
<dbReference type="PANTHER" id="PTHR14374">
    <property type="entry name" value="FOIE GRAS"/>
    <property type="match status" value="1"/>
</dbReference>
<feature type="region of interest" description="Disordered" evidence="1">
    <location>
        <begin position="262"/>
        <end position="286"/>
    </location>
</feature>
<evidence type="ECO:0000259" key="2">
    <source>
        <dbReference type="Pfam" id="PF07919"/>
    </source>
</evidence>
<dbReference type="STRING" id="1035309.A0A2C5X554"/>
<feature type="domain" description="Gryzun putative trafficking through Golgi" evidence="2">
    <location>
        <begin position="639"/>
        <end position="1235"/>
    </location>
</feature>